<organism evidence="1 2">
    <name type="scientific">Polaromonas aquatica</name>
    <dbReference type="NCBI Taxonomy" id="332657"/>
    <lineage>
        <taxon>Bacteria</taxon>
        <taxon>Pseudomonadati</taxon>
        <taxon>Pseudomonadota</taxon>
        <taxon>Betaproteobacteria</taxon>
        <taxon>Burkholderiales</taxon>
        <taxon>Comamonadaceae</taxon>
        <taxon>Polaromonas</taxon>
    </lineage>
</organism>
<evidence type="ECO:0000313" key="1">
    <source>
        <dbReference type="EMBL" id="MFC6284242.1"/>
    </source>
</evidence>
<proteinExistence type="predicted"/>
<keyword evidence="2" id="KW-1185">Reference proteome</keyword>
<reference evidence="2" key="1">
    <citation type="journal article" date="2019" name="Int. J. Syst. Evol. Microbiol.">
        <title>The Global Catalogue of Microorganisms (GCM) 10K type strain sequencing project: providing services to taxonomists for standard genome sequencing and annotation.</title>
        <authorList>
            <consortium name="The Broad Institute Genomics Platform"/>
            <consortium name="The Broad Institute Genome Sequencing Center for Infectious Disease"/>
            <person name="Wu L."/>
            <person name="Ma J."/>
        </authorList>
    </citation>
    <scope>NUCLEOTIDE SEQUENCE [LARGE SCALE GENOMIC DNA]</scope>
    <source>
        <strain evidence="2">CCUG 39402</strain>
    </source>
</reference>
<gene>
    <name evidence="1" type="ORF">ACFQND_23690</name>
</gene>
<sequence>MTPESQHQDLQTALQQVSAGTLGVVAFSNLARSQQVLAQALPERFNEVLLNLLDRLESSALFTDESCSFSHKDLLDSLQMWLDKAQLQLQKNLKPG</sequence>
<dbReference type="Proteomes" id="UP001596270">
    <property type="component" value="Unassembled WGS sequence"/>
</dbReference>
<accession>A0ABW1U5C3</accession>
<dbReference type="RefSeq" id="WP_371439999.1">
    <property type="nucleotide sequence ID" value="NZ_JBHSRS010000084.1"/>
</dbReference>
<name>A0ABW1U5C3_9BURK</name>
<comment type="caution">
    <text evidence="1">The sequence shown here is derived from an EMBL/GenBank/DDBJ whole genome shotgun (WGS) entry which is preliminary data.</text>
</comment>
<protein>
    <submittedName>
        <fullName evidence="1">Uncharacterized protein</fullName>
    </submittedName>
</protein>
<dbReference type="EMBL" id="JBHSRS010000084">
    <property type="protein sequence ID" value="MFC6284242.1"/>
    <property type="molecule type" value="Genomic_DNA"/>
</dbReference>
<evidence type="ECO:0000313" key="2">
    <source>
        <dbReference type="Proteomes" id="UP001596270"/>
    </source>
</evidence>